<accession>A0AAE6M4I2</accession>
<dbReference type="Gene3D" id="3.30.1490.20">
    <property type="entry name" value="ATP-grasp fold, A domain"/>
    <property type="match status" value="1"/>
</dbReference>
<evidence type="ECO:0000313" key="16">
    <source>
        <dbReference type="EMBL" id="QEA34041.1"/>
    </source>
</evidence>
<evidence type="ECO:0000256" key="4">
    <source>
        <dbReference type="ARBA" id="ARBA00013255"/>
    </source>
</evidence>
<evidence type="ECO:0000256" key="9">
    <source>
        <dbReference type="ARBA" id="ARBA00023211"/>
    </source>
</evidence>
<dbReference type="InterPro" id="IPR020560">
    <property type="entry name" value="PRibGlycinamide_synth_C-dom"/>
</dbReference>
<evidence type="ECO:0000259" key="15">
    <source>
        <dbReference type="PROSITE" id="PS50975"/>
    </source>
</evidence>
<name>A0AAE6M4I2_LEUCA</name>
<dbReference type="SMART" id="SM01210">
    <property type="entry name" value="GARS_C"/>
    <property type="match status" value="1"/>
</dbReference>
<dbReference type="InterPro" id="IPR020561">
    <property type="entry name" value="PRibGlycinamid_synth_ATP-grasp"/>
</dbReference>
<comment type="pathway">
    <text evidence="3 13">Purine metabolism; IMP biosynthesis via de novo pathway; N(1)-(5-phospho-D-ribosyl)glycinamide from 5-phospho-alpha-D-ribose 1-diphosphate: step 2/2.</text>
</comment>
<dbReference type="InterPro" id="IPR011054">
    <property type="entry name" value="Rudment_hybrid_motif"/>
</dbReference>
<dbReference type="Pfam" id="PF02843">
    <property type="entry name" value="GARS_C"/>
    <property type="match status" value="1"/>
</dbReference>
<dbReference type="SUPFAM" id="SSF56059">
    <property type="entry name" value="Glutathione synthetase ATP-binding domain-like"/>
    <property type="match status" value="1"/>
</dbReference>
<dbReference type="PANTHER" id="PTHR43472:SF1">
    <property type="entry name" value="PHOSPHORIBOSYLAMINE--GLYCINE LIGASE, CHLOROPLASTIC"/>
    <property type="match status" value="1"/>
</dbReference>
<keyword evidence="5 13" id="KW-0436">Ligase</keyword>
<comment type="cofactor">
    <cofactor evidence="2">
        <name>Mg(2+)</name>
        <dbReference type="ChEBI" id="CHEBI:18420"/>
    </cofactor>
</comment>
<keyword evidence="7 13" id="KW-0658">Purine biosynthesis</keyword>
<evidence type="ECO:0000256" key="14">
    <source>
        <dbReference type="PROSITE-ProRule" id="PRU00409"/>
    </source>
</evidence>
<dbReference type="InterPro" id="IPR037123">
    <property type="entry name" value="PRibGlycinamide_synth_C_sf"/>
</dbReference>
<comment type="catalytic activity">
    <reaction evidence="13">
        <text>5-phospho-beta-D-ribosylamine + glycine + ATP = N(1)-(5-phospho-beta-D-ribosyl)glycinamide + ADP + phosphate + H(+)</text>
        <dbReference type="Rhea" id="RHEA:17453"/>
        <dbReference type="ChEBI" id="CHEBI:15378"/>
        <dbReference type="ChEBI" id="CHEBI:30616"/>
        <dbReference type="ChEBI" id="CHEBI:43474"/>
        <dbReference type="ChEBI" id="CHEBI:57305"/>
        <dbReference type="ChEBI" id="CHEBI:58681"/>
        <dbReference type="ChEBI" id="CHEBI:143788"/>
        <dbReference type="ChEBI" id="CHEBI:456216"/>
        <dbReference type="EC" id="6.3.4.13"/>
    </reaction>
</comment>
<organism evidence="16 17">
    <name type="scientific">Leuconostoc carnosum</name>
    <dbReference type="NCBI Taxonomy" id="1252"/>
    <lineage>
        <taxon>Bacteria</taxon>
        <taxon>Bacillati</taxon>
        <taxon>Bacillota</taxon>
        <taxon>Bacilli</taxon>
        <taxon>Lactobacillales</taxon>
        <taxon>Lactobacillaceae</taxon>
        <taxon>Leuconostoc</taxon>
    </lineage>
</organism>
<dbReference type="SUPFAM" id="SSF51246">
    <property type="entry name" value="Rudiment single hybrid motif"/>
    <property type="match status" value="1"/>
</dbReference>
<dbReference type="Gene3D" id="3.30.470.20">
    <property type="entry name" value="ATP-grasp fold, B domain"/>
    <property type="match status" value="1"/>
</dbReference>
<dbReference type="GO" id="GO:0004637">
    <property type="term" value="F:phosphoribosylamine-glycine ligase activity"/>
    <property type="evidence" value="ECO:0007669"/>
    <property type="project" value="UniProtKB-UniRule"/>
</dbReference>
<dbReference type="SMART" id="SM01209">
    <property type="entry name" value="GARS_A"/>
    <property type="match status" value="1"/>
</dbReference>
<dbReference type="Pfam" id="PF01071">
    <property type="entry name" value="GARS_A"/>
    <property type="match status" value="1"/>
</dbReference>
<dbReference type="Proteomes" id="UP000321332">
    <property type="component" value="Chromosome"/>
</dbReference>
<dbReference type="PROSITE" id="PS00184">
    <property type="entry name" value="GARS"/>
    <property type="match status" value="1"/>
</dbReference>
<dbReference type="PANTHER" id="PTHR43472">
    <property type="entry name" value="PHOSPHORIBOSYLAMINE--GLYCINE LIGASE"/>
    <property type="match status" value="1"/>
</dbReference>
<dbReference type="InterPro" id="IPR011761">
    <property type="entry name" value="ATP-grasp"/>
</dbReference>
<dbReference type="InterPro" id="IPR020559">
    <property type="entry name" value="PRibGlycinamide_synth_CS"/>
</dbReference>
<comment type="cofactor">
    <cofactor evidence="1">
        <name>Mn(2+)</name>
        <dbReference type="ChEBI" id="CHEBI:29035"/>
    </cofactor>
</comment>
<dbReference type="GO" id="GO:0006189">
    <property type="term" value="P:'de novo' IMP biosynthetic process"/>
    <property type="evidence" value="ECO:0007669"/>
    <property type="project" value="UniProtKB-UniRule"/>
</dbReference>
<evidence type="ECO:0000256" key="6">
    <source>
        <dbReference type="ARBA" id="ARBA00022741"/>
    </source>
</evidence>
<comment type="similarity">
    <text evidence="10 13">Belongs to the GARS family.</text>
</comment>
<evidence type="ECO:0000313" key="17">
    <source>
        <dbReference type="Proteomes" id="UP000321332"/>
    </source>
</evidence>
<dbReference type="HAMAP" id="MF_00138">
    <property type="entry name" value="GARS"/>
    <property type="match status" value="1"/>
</dbReference>
<dbReference type="InterPro" id="IPR000115">
    <property type="entry name" value="PRibGlycinamide_synth"/>
</dbReference>
<evidence type="ECO:0000256" key="1">
    <source>
        <dbReference type="ARBA" id="ARBA00001936"/>
    </source>
</evidence>
<feature type="domain" description="ATP-grasp" evidence="15">
    <location>
        <begin position="109"/>
        <end position="312"/>
    </location>
</feature>
<dbReference type="SUPFAM" id="SSF52440">
    <property type="entry name" value="PreATP-grasp domain"/>
    <property type="match status" value="1"/>
</dbReference>
<keyword evidence="9" id="KW-0464">Manganese</keyword>
<dbReference type="AlphaFoldDB" id="A0AAE6M4I2"/>
<sequence length="418" mass="45131">MKKVLIIGSGAREHALAQTFCRSEQVETVLVAPGNDGMQDIGIQCIATSATDLSGLVDLALREKVDLTFVGNEEPLTLGIVDLFQQAGLRIFGPSKLAAQLEGSKSFTKNILQQYNIPTARSVTVSSLREAQQQVGTFGIPVVLKYDGLALGKGVTIATTQEEVAAYLQDLYTHNPEDKLVIESYMAGVEFSIFSLVGENGVMVHAPLAQDHKRRYDGDKGPNTGGMGAYSPVRWLGDEVYQQAIKTLVVPTVNAMAQEGMPFVGVLYTGVMLTDEGPKVVEFNVRFGDPEAQVVLPQFQGDFYQVIDELIGGRQPQPRWQTKDVYVGVVLAASGYPQSPVKGAAVPSVDDVSPLIINYAGVKAGKANGGRVATIVAHGSSATLAQQKVYNKIDTLKTELQYRHDIAYQAVQSENKRI</sequence>
<keyword evidence="6 14" id="KW-0547">Nucleotide-binding</keyword>
<evidence type="ECO:0000256" key="12">
    <source>
        <dbReference type="ARBA" id="ARBA00042864"/>
    </source>
</evidence>
<dbReference type="EC" id="6.3.4.13" evidence="4 13"/>
<dbReference type="EMBL" id="CP042374">
    <property type="protein sequence ID" value="QEA34041.1"/>
    <property type="molecule type" value="Genomic_DNA"/>
</dbReference>
<dbReference type="InterPro" id="IPR013815">
    <property type="entry name" value="ATP_grasp_subdomain_1"/>
</dbReference>
<gene>
    <name evidence="13 16" type="primary">purD</name>
    <name evidence="16" type="ORF">FGL89_07865</name>
</gene>
<dbReference type="RefSeq" id="WP_014974514.1">
    <property type="nucleotide sequence ID" value="NZ_CP042374.1"/>
</dbReference>
<evidence type="ECO:0000256" key="2">
    <source>
        <dbReference type="ARBA" id="ARBA00001946"/>
    </source>
</evidence>
<proteinExistence type="inferred from homology"/>
<evidence type="ECO:0000256" key="8">
    <source>
        <dbReference type="ARBA" id="ARBA00022840"/>
    </source>
</evidence>
<evidence type="ECO:0000256" key="5">
    <source>
        <dbReference type="ARBA" id="ARBA00022598"/>
    </source>
</evidence>
<dbReference type="Gene3D" id="3.90.600.10">
    <property type="entry name" value="Phosphoribosylglycinamide synthetase, C-terminal domain"/>
    <property type="match status" value="1"/>
</dbReference>
<dbReference type="GO" id="GO:0009113">
    <property type="term" value="P:purine nucleobase biosynthetic process"/>
    <property type="evidence" value="ECO:0007669"/>
    <property type="project" value="InterPro"/>
</dbReference>
<reference evidence="16 17" key="1">
    <citation type="submission" date="2019-06" db="EMBL/GenBank/DDBJ databases">
        <title>Genome analyses of bacteria isolated from kimchi.</title>
        <authorList>
            <person name="Lee S."/>
            <person name="Ahn S."/>
            <person name="Roh S."/>
        </authorList>
    </citation>
    <scope>NUCLEOTIDE SEQUENCE [LARGE SCALE GENOMIC DNA]</scope>
    <source>
        <strain evidence="16 17">CBA3620</strain>
    </source>
</reference>
<evidence type="ECO:0000256" key="13">
    <source>
        <dbReference type="HAMAP-Rule" id="MF_00138"/>
    </source>
</evidence>
<evidence type="ECO:0000256" key="10">
    <source>
        <dbReference type="ARBA" id="ARBA00038345"/>
    </source>
</evidence>
<dbReference type="GeneID" id="61187666"/>
<dbReference type="Gene3D" id="3.40.50.20">
    <property type="match status" value="1"/>
</dbReference>
<dbReference type="OMA" id="KATVCKY"/>
<evidence type="ECO:0000256" key="7">
    <source>
        <dbReference type="ARBA" id="ARBA00022755"/>
    </source>
</evidence>
<dbReference type="GO" id="GO:0046872">
    <property type="term" value="F:metal ion binding"/>
    <property type="evidence" value="ECO:0007669"/>
    <property type="project" value="InterPro"/>
</dbReference>
<dbReference type="InterPro" id="IPR016185">
    <property type="entry name" value="PreATP-grasp_dom_sf"/>
</dbReference>
<dbReference type="PROSITE" id="PS50975">
    <property type="entry name" value="ATP_GRASP"/>
    <property type="match status" value="1"/>
</dbReference>
<dbReference type="InterPro" id="IPR020562">
    <property type="entry name" value="PRibGlycinamide_synth_N"/>
</dbReference>
<dbReference type="Pfam" id="PF02844">
    <property type="entry name" value="GARS_N"/>
    <property type="match status" value="1"/>
</dbReference>
<protein>
    <recommendedName>
        <fullName evidence="4 13">Phosphoribosylamine--glycine ligase</fullName>
        <ecNumber evidence="4 13">6.3.4.13</ecNumber>
    </recommendedName>
    <alternativeName>
        <fullName evidence="13">GARS</fullName>
    </alternativeName>
    <alternativeName>
        <fullName evidence="11 13">Glycinamide ribonucleotide synthetase</fullName>
    </alternativeName>
    <alternativeName>
        <fullName evidence="12 13">Phosphoribosylglycinamide synthetase</fullName>
    </alternativeName>
</protein>
<evidence type="ECO:0000256" key="11">
    <source>
        <dbReference type="ARBA" id="ARBA00042242"/>
    </source>
</evidence>
<evidence type="ECO:0000256" key="3">
    <source>
        <dbReference type="ARBA" id="ARBA00005174"/>
    </source>
</evidence>
<dbReference type="GO" id="GO:0005524">
    <property type="term" value="F:ATP binding"/>
    <property type="evidence" value="ECO:0007669"/>
    <property type="project" value="UniProtKB-UniRule"/>
</dbReference>
<dbReference type="NCBIfam" id="TIGR00877">
    <property type="entry name" value="purD"/>
    <property type="match status" value="1"/>
</dbReference>
<keyword evidence="8 14" id="KW-0067">ATP-binding</keyword>